<comment type="caution">
    <text evidence="2">The sequence shown here is derived from an EMBL/GenBank/DDBJ whole genome shotgun (WGS) entry which is preliminary data.</text>
</comment>
<protein>
    <submittedName>
        <fullName evidence="2">Uncharacterized protein</fullName>
    </submittedName>
</protein>
<feature type="compositionally biased region" description="Basic and acidic residues" evidence="1">
    <location>
        <begin position="81"/>
        <end position="105"/>
    </location>
</feature>
<feature type="region of interest" description="Disordered" evidence="1">
    <location>
        <begin position="55"/>
        <end position="155"/>
    </location>
</feature>
<reference evidence="2 3" key="1">
    <citation type="journal article" date="2024" name="J Genomics">
        <title>Draft genome sequencing and assembly of Favolaschia claudopus CIRM-BRFM 2984 isolated from oak limbs.</title>
        <authorList>
            <person name="Navarro D."/>
            <person name="Drula E."/>
            <person name="Chaduli D."/>
            <person name="Cazenave R."/>
            <person name="Ahrendt S."/>
            <person name="Wang J."/>
            <person name="Lipzen A."/>
            <person name="Daum C."/>
            <person name="Barry K."/>
            <person name="Grigoriev I.V."/>
            <person name="Favel A."/>
            <person name="Rosso M.N."/>
            <person name="Martin F."/>
        </authorList>
    </citation>
    <scope>NUCLEOTIDE SEQUENCE [LARGE SCALE GENOMIC DNA]</scope>
    <source>
        <strain evidence="2 3">CIRM-BRFM 2984</strain>
    </source>
</reference>
<proteinExistence type="predicted"/>
<sequence length="155" mass="17015">MSRPEILRSGEYWQDLRRRKREADAAREARQAGEAEDAPSLCDGTQVFTFAPGHSQPFVSVQHPGGKLLPVTGPSASSSPETRRRIQREAARTKKRCDLERDRRLATSKALKQKSDAADAALLARLQRGSAGSKKHSLASADDVRPAKKRLVSSV</sequence>
<name>A0AAV9ZDY8_9AGAR</name>
<dbReference type="AlphaFoldDB" id="A0AAV9ZDY8"/>
<keyword evidence="3" id="KW-1185">Reference proteome</keyword>
<gene>
    <name evidence="2" type="ORF">R3P38DRAFT_2809187</name>
</gene>
<organism evidence="2 3">
    <name type="scientific">Favolaschia claudopus</name>
    <dbReference type="NCBI Taxonomy" id="2862362"/>
    <lineage>
        <taxon>Eukaryota</taxon>
        <taxon>Fungi</taxon>
        <taxon>Dikarya</taxon>
        <taxon>Basidiomycota</taxon>
        <taxon>Agaricomycotina</taxon>
        <taxon>Agaricomycetes</taxon>
        <taxon>Agaricomycetidae</taxon>
        <taxon>Agaricales</taxon>
        <taxon>Marasmiineae</taxon>
        <taxon>Mycenaceae</taxon>
        <taxon>Favolaschia</taxon>
    </lineage>
</organism>
<evidence type="ECO:0000313" key="3">
    <source>
        <dbReference type="Proteomes" id="UP001362999"/>
    </source>
</evidence>
<accession>A0AAV9ZDY8</accession>
<evidence type="ECO:0000313" key="2">
    <source>
        <dbReference type="EMBL" id="KAK6980523.1"/>
    </source>
</evidence>
<dbReference type="EMBL" id="JAWWNJ010000159">
    <property type="protein sequence ID" value="KAK6980523.1"/>
    <property type="molecule type" value="Genomic_DNA"/>
</dbReference>
<dbReference type="Proteomes" id="UP001362999">
    <property type="component" value="Unassembled WGS sequence"/>
</dbReference>
<evidence type="ECO:0000256" key="1">
    <source>
        <dbReference type="SAM" id="MobiDB-lite"/>
    </source>
</evidence>
<feature type="compositionally biased region" description="Low complexity" evidence="1">
    <location>
        <begin position="118"/>
        <end position="128"/>
    </location>
</feature>